<dbReference type="Proteomes" id="UP001583280">
    <property type="component" value="Unassembled WGS sequence"/>
</dbReference>
<proteinExistence type="predicted"/>
<comment type="caution">
    <text evidence="1">The sequence shown here is derived from an EMBL/GenBank/DDBJ whole genome shotgun (WGS) entry which is preliminary data.</text>
</comment>
<evidence type="ECO:0000313" key="1">
    <source>
        <dbReference type="EMBL" id="KAL1900318.1"/>
    </source>
</evidence>
<name>A0ABR3ZHX0_9PEZI</name>
<reference evidence="1 2" key="1">
    <citation type="journal article" date="2024" name="IMA Fungus">
        <title>IMA Genome - F19 : A genome assembly and annotation guide to empower mycologists, including annotated draft genome sequences of Ceratocystis pirilliformis, Diaporthe australafricana, Fusarium ophioides, Paecilomyces lecythidis, and Sporothrix stenoceras.</title>
        <authorList>
            <person name="Aylward J."/>
            <person name="Wilson A.M."/>
            <person name="Visagie C.M."/>
            <person name="Spraker J."/>
            <person name="Barnes I."/>
            <person name="Buitendag C."/>
            <person name="Ceriani C."/>
            <person name="Del Mar Angel L."/>
            <person name="du Plessis D."/>
            <person name="Fuchs T."/>
            <person name="Gasser K."/>
            <person name="Kramer D."/>
            <person name="Li W."/>
            <person name="Munsamy K."/>
            <person name="Piso A."/>
            <person name="Price J.L."/>
            <person name="Sonnekus B."/>
            <person name="Thomas C."/>
            <person name="van der Nest A."/>
            <person name="van Dijk A."/>
            <person name="van Heerden A."/>
            <person name="van Vuuren N."/>
            <person name="Yilmaz N."/>
            <person name="Duong T.A."/>
            <person name="van der Merwe N.A."/>
            <person name="Wingfield M.J."/>
            <person name="Wingfield B.D."/>
        </authorList>
    </citation>
    <scope>NUCLEOTIDE SEQUENCE [LARGE SCALE GENOMIC DNA]</scope>
    <source>
        <strain evidence="1 2">CMW 12675</strain>
    </source>
</reference>
<keyword evidence="2" id="KW-1185">Reference proteome</keyword>
<dbReference type="EMBL" id="JAWDJO010000014">
    <property type="protein sequence ID" value="KAL1900318.1"/>
    <property type="molecule type" value="Genomic_DNA"/>
</dbReference>
<sequence length="66" mass="7301">MTRNVVSIIIMDMKTLIAGSIGYDSNVVNRIANYMDQDTEHSQIASGALEIFCIDMAMGMMIGERL</sequence>
<protein>
    <submittedName>
        <fullName evidence="1">Uncharacterized protein</fullName>
    </submittedName>
</protein>
<organism evidence="1 2">
    <name type="scientific">Ceratocystis pirilliformis</name>
    <dbReference type="NCBI Taxonomy" id="259994"/>
    <lineage>
        <taxon>Eukaryota</taxon>
        <taxon>Fungi</taxon>
        <taxon>Dikarya</taxon>
        <taxon>Ascomycota</taxon>
        <taxon>Pezizomycotina</taxon>
        <taxon>Sordariomycetes</taxon>
        <taxon>Hypocreomycetidae</taxon>
        <taxon>Microascales</taxon>
        <taxon>Ceratocystidaceae</taxon>
        <taxon>Ceratocystis</taxon>
    </lineage>
</organism>
<accession>A0ABR3ZHX0</accession>
<evidence type="ECO:0000313" key="2">
    <source>
        <dbReference type="Proteomes" id="UP001583280"/>
    </source>
</evidence>
<gene>
    <name evidence="1" type="ORF">Cpir12675_001002</name>
</gene>